<organism evidence="1 2">
    <name type="scientific">Allosphingosinicella deserti</name>
    <dbReference type="NCBI Taxonomy" id="2116704"/>
    <lineage>
        <taxon>Bacteria</taxon>
        <taxon>Pseudomonadati</taxon>
        <taxon>Pseudomonadota</taxon>
        <taxon>Alphaproteobacteria</taxon>
        <taxon>Sphingomonadales</taxon>
        <taxon>Sphingomonadaceae</taxon>
        <taxon>Allosphingosinicella</taxon>
    </lineage>
</organism>
<dbReference type="RefSeq" id="WP_106513422.1">
    <property type="nucleotide sequence ID" value="NZ_PXYI01000004.1"/>
</dbReference>
<reference evidence="1 2" key="1">
    <citation type="submission" date="2018-03" db="EMBL/GenBank/DDBJ databases">
        <title>The draft genome of Sphingosinicella sp. GL-C-18.</title>
        <authorList>
            <person name="Liu L."/>
            <person name="Li L."/>
            <person name="Liang L."/>
            <person name="Zhang X."/>
            <person name="Wang T."/>
        </authorList>
    </citation>
    <scope>NUCLEOTIDE SEQUENCE [LARGE SCALE GENOMIC DNA]</scope>
    <source>
        <strain evidence="1 2">GL-C-18</strain>
    </source>
</reference>
<dbReference type="Proteomes" id="UP000241167">
    <property type="component" value="Unassembled WGS sequence"/>
</dbReference>
<dbReference type="OrthoDB" id="7173191at2"/>
<dbReference type="EMBL" id="PXYI01000004">
    <property type="protein sequence ID" value="PSJ39521.1"/>
    <property type="molecule type" value="Genomic_DNA"/>
</dbReference>
<comment type="caution">
    <text evidence="1">The sequence shown here is derived from an EMBL/GenBank/DDBJ whole genome shotgun (WGS) entry which is preliminary data.</text>
</comment>
<protein>
    <submittedName>
        <fullName evidence="1">Uncharacterized protein</fullName>
    </submittedName>
</protein>
<name>A0A2P7QNI9_9SPHN</name>
<proteinExistence type="predicted"/>
<gene>
    <name evidence="1" type="ORF">C7I55_13015</name>
</gene>
<evidence type="ECO:0000313" key="1">
    <source>
        <dbReference type="EMBL" id="PSJ39521.1"/>
    </source>
</evidence>
<accession>A0A2P7QNI9</accession>
<dbReference type="AlphaFoldDB" id="A0A2P7QNI9"/>
<keyword evidence="2" id="KW-1185">Reference proteome</keyword>
<sequence length="168" mass="18823">MAKLSFWDRFLSSLGLAGAPASPIASPPGPPTPVTNGVDTVPDPLFEDERIPESSLERVRQIRTLLADLETRASARGLIEELTELQRIKAAHLPKLLQSYIDIPPEHRSEIFRETGRSASFLLNERLDRMTGRLREISSMLARGQLNAFAENMRFIDMRYGSSDSPFD</sequence>
<evidence type="ECO:0000313" key="2">
    <source>
        <dbReference type="Proteomes" id="UP000241167"/>
    </source>
</evidence>